<keyword evidence="4" id="KW-0472">Membrane</keyword>
<dbReference type="GO" id="GO:1901982">
    <property type="term" value="F:maltose binding"/>
    <property type="evidence" value="ECO:0007669"/>
    <property type="project" value="TreeGrafter"/>
</dbReference>
<feature type="transmembrane region" description="Helical" evidence="4">
    <location>
        <begin position="6"/>
        <end position="26"/>
    </location>
</feature>
<dbReference type="SUPFAM" id="SSF53850">
    <property type="entry name" value="Periplasmic binding protein-like II"/>
    <property type="match status" value="1"/>
</dbReference>
<evidence type="ECO:0000256" key="1">
    <source>
        <dbReference type="ARBA" id="ARBA00008520"/>
    </source>
</evidence>
<comment type="similarity">
    <text evidence="1">Belongs to the bacterial solute-binding protein 1 family.</text>
</comment>
<evidence type="ECO:0000256" key="2">
    <source>
        <dbReference type="ARBA" id="ARBA00022448"/>
    </source>
</evidence>
<dbReference type="STRING" id="1802668.A2831_01970"/>
<gene>
    <name evidence="5" type="ORF">A2831_01970</name>
</gene>
<protein>
    <recommendedName>
        <fullName evidence="7">ABC transporter substrate-binding protein</fullName>
    </recommendedName>
</protein>
<evidence type="ECO:0000313" key="6">
    <source>
        <dbReference type="Proteomes" id="UP000177507"/>
    </source>
</evidence>
<dbReference type="Pfam" id="PF13416">
    <property type="entry name" value="SBP_bac_8"/>
    <property type="match status" value="1"/>
</dbReference>
<keyword evidence="4" id="KW-1133">Transmembrane helix</keyword>
<dbReference type="GO" id="GO:0055052">
    <property type="term" value="C:ATP-binding cassette (ABC) transporter complex, substrate-binding subunit-containing"/>
    <property type="evidence" value="ECO:0007669"/>
    <property type="project" value="TreeGrafter"/>
</dbReference>
<dbReference type="Proteomes" id="UP000177507">
    <property type="component" value="Unassembled WGS sequence"/>
</dbReference>
<dbReference type="AlphaFoldDB" id="A0A1F8EXN1"/>
<evidence type="ECO:0000313" key="5">
    <source>
        <dbReference type="EMBL" id="OGN04786.1"/>
    </source>
</evidence>
<dbReference type="PANTHER" id="PTHR30061:SF50">
    <property type="entry name" value="MALTOSE_MALTODEXTRIN-BINDING PERIPLASMIC PROTEIN"/>
    <property type="match status" value="1"/>
</dbReference>
<name>A0A1F8EXN1_9BACT</name>
<keyword evidence="2" id="KW-0813">Transport</keyword>
<dbReference type="PANTHER" id="PTHR30061">
    <property type="entry name" value="MALTOSE-BINDING PERIPLASMIC PROTEIN"/>
    <property type="match status" value="1"/>
</dbReference>
<proteinExistence type="inferred from homology"/>
<evidence type="ECO:0000256" key="3">
    <source>
        <dbReference type="ARBA" id="ARBA00022729"/>
    </source>
</evidence>
<comment type="caution">
    <text evidence="5">The sequence shown here is derived from an EMBL/GenBank/DDBJ whole genome shotgun (WGS) entry which is preliminary data.</text>
</comment>
<evidence type="ECO:0008006" key="7">
    <source>
        <dbReference type="Google" id="ProtNLM"/>
    </source>
</evidence>
<keyword evidence="4" id="KW-0812">Transmembrane</keyword>
<dbReference type="GO" id="GO:0042956">
    <property type="term" value="P:maltodextrin transmembrane transport"/>
    <property type="evidence" value="ECO:0007669"/>
    <property type="project" value="TreeGrafter"/>
</dbReference>
<organism evidence="5 6">
    <name type="scientific">Candidatus Yanofskybacteria bacterium RIFCSPHIGHO2_01_FULL_44_17</name>
    <dbReference type="NCBI Taxonomy" id="1802668"/>
    <lineage>
        <taxon>Bacteria</taxon>
        <taxon>Candidatus Yanofskyibacteriota</taxon>
    </lineage>
</organism>
<dbReference type="InterPro" id="IPR006059">
    <property type="entry name" value="SBP"/>
</dbReference>
<evidence type="ECO:0000256" key="4">
    <source>
        <dbReference type="SAM" id="Phobius"/>
    </source>
</evidence>
<dbReference type="GO" id="GO:0015768">
    <property type="term" value="P:maltose transport"/>
    <property type="evidence" value="ECO:0007669"/>
    <property type="project" value="TreeGrafter"/>
</dbReference>
<keyword evidence="3" id="KW-0732">Signal</keyword>
<dbReference type="EMBL" id="MGJI01000017">
    <property type="protein sequence ID" value="OGN04786.1"/>
    <property type="molecule type" value="Genomic_DNA"/>
</dbReference>
<dbReference type="Gene3D" id="3.40.190.10">
    <property type="entry name" value="Periplasmic binding protein-like II"/>
    <property type="match status" value="1"/>
</dbReference>
<sequence>MSQPKLLIIGGAAGLAVIILLTFLVLGSFDPGTSQRATLQFWGTFDDEKFYSGAIAEFNRANPDVRIIYKKLNFEDYEKQLIDSFAAGTGPDIWLMHNTWLPKHSDKIQPLPQEKLKGEDKPLFTLKEFQDQFVDVTVSDLTIGGQIYSLPIYVDTLGLYYNKDLFNTFGIVSPPKTWDEFNDDVKRIVAFDSRGNFSRTGAAIGTAKNINRSTDILMLLMMQSGTKMTDDNYGGATFAKSVENENIGETALQYYTDFANPAKQTYTWNDGQSYSIDAFSNGDTAMILNYSHHIATIRDKAARFNFGTAPTPQISGTQLAVNYANYWAPTVAKQSKNSIAAWKFLVFLSSVKGDTLYVNASNRPSARRDLLEQQKSDPDLGVFATQALAARSWYQVDNSAIESIFAEMIDDVNYGRASVREAIRAAENKVSVLMARSRRNNL</sequence>
<accession>A0A1F8EXN1</accession>
<reference evidence="5 6" key="1">
    <citation type="journal article" date="2016" name="Nat. Commun.">
        <title>Thousands of microbial genomes shed light on interconnected biogeochemical processes in an aquifer system.</title>
        <authorList>
            <person name="Anantharaman K."/>
            <person name="Brown C.T."/>
            <person name="Hug L.A."/>
            <person name="Sharon I."/>
            <person name="Castelle C.J."/>
            <person name="Probst A.J."/>
            <person name="Thomas B.C."/>
            <person name="Singh A."/>
            <person name="Wilkins M.J."/>
            <person name="Karaoz U."/>
            <person name="Brodie E.L."/>
            <person name="Williams K.H."/>
            <person name="Hubbard S.S."/>
            <person name="Banfield J.F."/>
        </authorList>
    </citation>
    <scope>NUCLEOTIDE SEQUENCE [LARGE SCALE GENOMIC DNA]</scope>
</reference>